<dbReference type="SMR" id="A0A438JVQ4"/>
<dbReference type="AlphaFoldDB" id="A0A438JVQ4"/>
<keyword evidence="3" id="KW-0238">DNA-binding</keyword>
<reference evidence="9 10" key="1">
    <citation type="journal article" date="2018" name="PLoS Genet.">
        <title>Population sequencing reveals clonal diversity and ancestral inbreeding in the grapevine cultivar Chardonnay.</title>
        <authorList>
            <person name="Roach M.J."/>
            <person name="Johnson D.L."/>
            <person name="Bohlmann J."/>
            <person name="van Vuuren H.J."/>
            <person name="Jones S.J."/>
            <person name="Pretorius I.S."/>
            <person name="Schmidt S.A."/>
            <person name="Borneman A.R."/>
        </authorList>
    </citation>
    <scope>NUCLEOTIDE SEQUENCE [LARGE SCALE GENOMIC DNA]</scope>
    <source>
        <strain evidence="10">cv. Chardonnay</strain>
        <tissue evidence="9">Leaf</tissue>
    </source>
</reference>
<dbReference type="EMBL" id="QGNW01000026">
    <property type="protein sequence ID" value="RVX13050.1"/>
    <property type="molecule type" value="Genomic_DNA"/>
</dbReference>
<dbReference type="InterPro" id="IPR036955">
    <property type="entry name" value="AP2/ERF_dom_sf"/>
</dbReference>
<evidence type="ECO:0000256" key="4">
    <source>
        <dbReference type="ARBA" id="ARBA00023163"/>
    </source>
</evidence>
<evidence type="ECO:0000256" key="6">
    <source>
        <dbReference type="ARBA" id="ARBA00024343"/>
    </source>
</evidence>
<keyword evidence="5" id="KW-0539">Nucleus</keyword>
<organism evidence="9 10">
    <name type="scientific">Vitis vinifera</name>
    <name type="common">Grape</name>
    <dbReference type="NCBI Taxonomy" id="29760"/>
    <lineage>
        <taxon>Eukaryota</taxon>
        <taxon>Viridiplantae</taxon>
        <taxon>Streptophyta</taxon>
        <taxon>Embryophyta</taxon>
        <taxon>Tracheophyta</taxon>
        <taxon>Spermatophyta</taxon>
        <taxon>Magnoliopsida</taxon>
        <taxon>eudicotyledons</taxon>
        <taxon>Gunneridae</taxon>
        <taxon>Pentapetalae</taxon>
        <taxon>rosids</taxon>
        <taxon>Vitales</taxon>
        <taxon>Vitaceae</taxon>
        <taxon>Viteae</taxon>
        <taxon>Vitis</taxon>
    </lineage>
</organism>
<evidence type="ECO:0000256" key="7">
    <source>
        <dbReference type="SAM" id="MobiDB-lite"/>
    </source>
</evidence>
<dbReference type="PROSITE" id="PS51032">
    <property type="entry name" value="AP2_ERF"/>
    <property type="match status" value="1"/>
</dbReference>
<accession>A0A438JVQ4</accession>
<dbReference type="GO" id="GO:0003677">
    <property type="term" value="F:DNA binding"/>
    <property type="evidence" value="ECO:0007669"/>
    <property type="project" value="UniProtKB-KW"/>
</dbReference>
<dbReference type="PANTHER" id="PTHR31194">
    <property type="entry name" value="SHN SHINE , DNA BINDING / TRANSCRIPTION FACTOR"/>
    <property type="match status" value="1"/>
</dbReference>
<dbReference type="InterPro" id="IPR016177">
    <property type="entry name" value="DNA-bd_dom_sf"/>
</dbReference>
<evidence type="ECO:0000256" key="5">
    <source>
        <dbReference type="ARBA" id="ARBA00023242"/>
    </source>
</evidence>
<feature type="region of interest" description="Disordered" evidence="7">
    <location>
        <begin position="114"/>
        <end position="146"/>
    </location>
</feature>
<name>A0A438JVQ4_VITVI</name>
<gene>
    <name evidence="9" type="primary">RAP2-11_9</name>
    <name evidence="9" type="ORF">CK203_009801</name>
</gene>
<dbReference type="SUPFAM" id="SSF54171">
    <property type="entry name" value="DNA-binding domain"/>
    <property type="match status" value="1"/>
</dbReference>
<comment type="caution">
    <text evidence="9">The sequence shown here is derived from an EMBL/GenBank/DDBJ whole genome shotgun (WGS) entry which is preliminary data.</text>
</comment>
<dbReference type="Proteomes" id="UP000288805">
    <property type="component" value="Unassembled WGS sequence"/>
</dbReference>
<evidence type="ECO:0000256" key="2">
    <source>
        <dbReference type="ARBA" id="ARBA00023015"/>
    </source>
</evidence>
<dbReference type="Gene3D" id="3.30.730.10">
    <property type="entry name" value="AP2/ERF domain"/>
    <property type="match status" value="1"/>
</dbReference>
<keyword evidence="4" id="KW-0804">Transcription</keyword>
<sequence length="270" mass="30058">MELYFQNHPNGVSSPCKQTKVRERTATNKCSKSGKFVGVRQRPSGKWVAEIKNTTQKIRMWLGTFNTAEEAARAYDEAACLLRGSNTRTNFATHAPTNSPLSLKIRNLLHRKKSLKQNHPPPPAALTTIPTEMSTGASSTSGNSHSINVSHASNVVKQDIQMFDDAYRPDLSNCIGELRLGSSQFDPSWVFPAGSDWLQSTQDGFEFPKHAELLSRATDLDMTEFGLMKVERHLSASFNAMNGVNEYMENVYDSNDAFWDPSLCQLFCTG</sequence>
<dbReference type="Pfam" id="PF00847">
    <property type="entry name" value="AP2"/>
    <property type="match status" value="1"/>
</dbReference>
<dbReference type="GO" id="GO:0005634">
    <property type="term" value="C:nucleus"/>
    <property type="evidence" value="ECO:0007669"/>
    <property type="project" value="UniProtKB-SubCell"/>
</dbReference>
<dbReference type="GO" id="GO:0003700">
    <property type="term" value="F:DNA-binding transcription factor activity"/>
    <property type="evidence" value="ECO:0007669"/>
    <property type="project" value="InterPro"/>
</dbReference>
<protein>
    <submittedName>
        <fullName evidence="9">Ethylene-responsive transcription factor RAP2-11</fullName>
    </submittedName>
</protein>
<feature type="compositionally biased region" description="Polar residues" evidence="7">
    <location>
        <begin position="132"/>
        <end position="146"/>
    </location>
</feature>
<comment type="subcellular location">
    <subcellularLocation>
        <location evidence="1">Nucleus</location>
    </subcellularLocation>
</comment>
<evidence type="ECO:0000313" key="9">
    <source>
        <dbReference type="EMBL" id="RVX13050.1"/>
    </source>
</evidence>
<dbReference type="FunFam" id="3.30.730.10:FF:000005">
    <property type="entry name" value="ethylene-responsive transcription factor RAP2-11"/>
    <property type="match status" value="1"/>
</dbReference>
<dbReference type="InterPro" id="IPR050913">
    <property type="entry name" value="AP2/ERF_ERF"/>
</dbReference>
<proteinExistence type="inferred from homology"/>
<dbReference type="CDD" id="cd00018">
    <property type="entry name" value="AP2"/>
    <property type="match status" value="1"/>
</dbReference>
<keyword evidence="2" id="KW-0805">Transcription regulation</keyword>
<dbReference type="PRINTS" id="PR00367">
    <property type="entry name" value="ETHRSPELEMNT"/>
</dbReference>
<evidence type="ECO:0000259" key="8">
    <source>
        <dbReference type="PROSITE" id="PS51032"/>
    </source>
</evidence>
<dbReference type="InterPro" id="IPR001471">
    <property type="entry name" value="AP2/ERF_dom"/>
</dbReference>
<feature type="domain" description="AP2/ERF" evidence="8">
    <location>
        <begin position="35"/>
        <end position="92"/>
    </location>
</feature>
<comment type="similarity">
    <text evidence="6">Belongs to the AP2/ERF transcription factor family. ERF subfamily.</text>
</comment>
<evidence type="ECO:0000313" key="10">
    <source>
        <dbReference type="Proteomes" id="UP000288805"/>
    </source>
</evidence>
<dbReference type="PANTHER" id="PTHR31194:SF90">
    <property type="entry name" value="ETHYLENE-RESPONSIVE TRANSCRIPTION FACTOR RAP2-11"/>
    <property type="match status" value="1"/>
</dbReference>
<evidence type="ECO:0000256" key="3">
    <source>
        <dbReference type="ARBA" id="ARBA00023125"/>
    </source>
</evidence>
<dbReference type="SMART" id="SM00380">
    <property type="entry name" value="AP2"/>
    <property type="match status" value="1"/>
</dbReference>
<evidence type="ECO:0000256" key="1">
    <source>
        <dbReference type="ARBA" id="ARBA00004123"/>
    </source>
</evidence>